<dbReference type="RefSeq" id="WP_074201194.1">
    <property type="nucleotide sequence ID" value="NZ_FSRE01000002.1"/>
</dbReference>
<dbReference type="InterPro" id="IPR003769">
    <property type="entry name" value="ClpS_core"/>
</dbReference>
<comment type="similarity">
    <text evidence="1">Belongs to the ClpS family.</text>
</comment>
<comment type="function">
    <text evidence="1">Involved in the modulation of the specificity of the ClpAP-mediated ATP-dependent protein degradation.</text>
</comment>
<keyword evidence="3" id="KW-0645">Protease</keyword>
<keyword evidence="4" id="KW-1185">Reference proteome</keyword>
<dbReference type="EMBL" id="FSRE01000002">
    <property type="protein sequence ID" value="SIN89955.1"/>
    <property type="molecule type" value="Genomic_DNA"/>
</dbReference>
<evidence type="ECO:0000256" key="1">
    <source>
        <dbReference type="HAMAP-Rule" id="MF_00302"/>
    </source>
</evidence>
<evidence type="ECO:0000313" key="4">
    <source>
        <dbReference type="Proteomes" id="UP000198461"/>
    </source>
</evidence>
<dbReference type="PANTHER" id="PTHR33473">
    <property type="entry name" value="ATP-DEPENDENT CLP PROTEASE ADAPTER PROTEIN CLPS1, CHLOROPLASTIC"/>
    <property type="match status" value="1"/>
</dbReference>
<dbReference type="GO" id="GO:0006508">
    <property type="term" value="P:proteolysis"/>
    <property type="evidence" value="ECO:0007669"/>
    <property type="project" value="UniProtKB-UniRule"/>
</dbReference>
<dbReference type="Proteomes" id="UP000198461">
    <property type="component" value="Unassembled WGS sequence"/>
</dbReference>
<dbReference type="HAMAP" id="MF_00302">
    <property type="entry name" value="ClpS"/>
    <property type="match status" value="1"/>
</dbReference>
<dbReference type="FunFam" id="3.30.1390.10:FF:000002">
    <property type="entry name" value="ATP-dependent Clp protease adapter protein ClpS"/>
    <property type="match status" value="1"/>
</dbReference>
<dbReference type="AlphaFoldDB" id="A0A1N6F3W2"/>
<dbReference type="PANTHER" id="PTHR33473:SF19">
    <property type="entry name" value="ATP-DEPENDENT CLP PROTEASE ADAPTER PROTEIN CLPS"/>
    <property type="match status" value="1"/>
</dbReference>
<dbReference type="Pfam" id="PF02617">
    <property type="entry name" value="ClpS"/>
    <property type="match status" value="1"/>
</dbReference>
<dbReference type="InterPro" id="IPR014719">
    <property type="entry name" value="Ribosomal_bL12_C/ClpS-like"/>
</dbReference>
<dbReference type="Gene3D" id="3.30.1390.10">
    <property type="match status" value="1"/>
</dbReference>
<dbReference type="OrthoDB" id="9796121at2"/>
<gene>
    <name evidence="1" type="primary">clpS</name>
    <name evidence="3" type="ORF">SAMN05443662_0906</name>
</gene>
<organism evidence="3 4">
    <name type="scientific">Sulfurivirga caldicuralii</name>
    <dbReference type="NCBI Taxonomy" id="364032"/>
    <lineage>
        <taxon>Bacteria</taxon>
        <taxon>Pseudomonadati</taxon>
        <taxon>Pseudomonadota</taxon>
        <taxon>Gammaproteobacteria</taxon>
        <taxon>Thiotrichales</taxon>
        <taxon>Piscirickettsiaceae</taxon>
        <taxon>Sulfurivirga</taxon>
    </lineage>
</organism>
<dbReference type="SUPFAM" id="SSF54736">
    <property type="entry name" value="ClpS-like"/>
    <property type="match status" value="1"/>
</dbReference>
<proteinExistence type="inferred from homology"/>
<name>A0A1N6F3W2_9GAMM</name>
<accession>A0A1N6F3W2</accession>
<evidence type="ECO:0000259" key="2">
    <source>
        <dbReference type="Pfam" id="PF02617"/>
    </source>
</evidence>
<dbReference type="GO" id="GO:0030163">
    <property type="term" value="P:protein catabolic process"/>
    <property type="evidence" value="ECO:0007669"/>
    <property type="project" value="InterPro"/>
</dbReference>
<dbReference type="NCBIfam" id="NF000672">
    <property type="entry name" value="PRK00033.1-5"/>
    <property type="match status" value="1"/>
</dbReference>
<reference evidence="3 4" key="1">
    <citation type="submission" date="2016-11" db="EMBL/GenBank/DDBJ databases">
        <authorList>
            <person name="Jaros S."/>
            <person name="Januszkiewicz K."/>
            <person name="Wedrychowicz H."/>
        </authorList>
    </citation>
    <scope>NUCLEOTIDE SEQUENCE [LARGE SCALE GENOMIC DNA]</scope>
    <source>
        <strain evidence="3 4">DSM 17737</strain>
    </source>
</reference>
<comment type="subunit">
    <text evidence="1">Binds to the N-terminal domain of the chaperone ClpA.</text>
</comment>
<feature type="domain" description="Adaptor protein ClpS core" evidence="2">
    <location>
        <begin position="20"/>
        <end position="99"/>
    </location>
</feature>
<dbReference type="GO" id="GO:0008233">
    <property type="term" value="F:peptidase activity"/>
    <property type="evidence" value="ECO:0007669"/>
    <property type="project" value="UniProtKB-KW"/>
</dbReference>
<evidence type="ECO:0000313" key="3">
    <source>
        <dbReference type="EMBL" id="SIN89955.1"/>
    </source>
</evidence>
<dbReference type="InterPro" id="IPR022935">
    <property type="entry name" value="ClpS"/>
</dbReference>
<sequence length="105" mass="12354">MPNYTLDSDTVLEKVPVRVKPPRRWKVVLYNDDYTPMDFVVLVLMRFFGHDEDAATRIMWQVHTQGKGVCGIYSREIAETKMMQVNRFSRENGHPLLCQIELHDE</sequence>
<protein>
    <recommendedName>
        <fullName evidence="1">ATP-dependent Clp protease adapter protein ClpS</fullName>
    </recommendedName>
</protein>
<dbReference type="STRING" id="364032.SAMN05443662_0906"/>
<keyword evidence="3" id="KW-0378">Hydrolase</keyword>